<name>L1K0F4_GUITC</name>
<keyword evidence="1" id="KW-0732">Signal</keyword>
<evidence type="ECO:0000256" key="1">
    <source>
        <dbReference type="SAM" id="SignalP"/>
    </source>
</evidence>
<feature type="signal peptide" evidence="1">
    <location>
        <begin position="1"/>
        <end position="22"/>
    </location>
</feature>
<reference evidence="4" key="2">
    <citation type="submission" date="2012-11" db="EMBL/GenBank/DDBJ databases">
        <authorList>
            <person name="Kuo A."/>
            <person name="Curtis B.A."/>
            <person name="Tanifuji G."/>
            <person name="Burki F."/>
            <person name="Gruber A."/>
            <person name="Irimia M."/>
            <person name="Maruyama S."/>
            <person name="Arias M.C."/>
            <person name="Ball S.G."/>
            <person name="Gile G.H."/>
            <person name="Hirakawa Y."/>
            <person name="Hopkins J.F."/>
            <person name="Rensing S.A."/>
            <person name="Schmutz J."/>
            <person name="Symeonidi A."/>
            <person name="Elias M."/>
            <person name="Eveleigh R.J."/>
            <person name="Herman E.K."/>
            <person name="Klute M.J."/>
            <person name="Nakayama T."/>
            <person name="Obornik M."/>
            <person name="Reyes-Prieto A."/>
            <person name="Armbrust E.V."/>
            <person name="Aves S.J."/>
            <person name="Beiko R.G."/>
            <person name="Coutinho P."/>
            <person name="Dacks J.B."/>
            <person name="Durnford D.G."/>
            <person name="Fast N.M."/>
            <person name="Green B.R."/>
            <person name="Grisdale C."/>
            <person name="Hempe F."/>
            <person name="Henrissat B."/>
            <person name="Hoppner M.P."/>
            <person name="Ishida K.-I."/>
            <person name="Kim E."/>
            <person name="Koreny L."/>
            <person name="Kroth P.G."/>
            <person name="Liu Y."/>
            <person name="Malik S.-B."/>
            <person name="Maier U.G."/>
            <person name="McRose D."/>
            <person name="Mock T."/>
            <person name="Neilson J.A."/>
            <person name="Onodera N.T."/>
            <person name="Poole A.M."/>
            <person name="Pritham E.J."/>
            <person name="Richards T.A."/>
            <person name="Rocap G."/>
            <person name="Roy S.W."/>
            <person name="Sarai C."/>
            <person name="Schaack S."/>
            <person name="Shirato S."/>
            <person name="Slamovits C.H."/>
            <person name="Spencer D.F."/>
            <person name="Suzuki S."/>
            <person name="Worden A.Z."/>
            <person name="Zauner S."/>
            <person name="Barry K."/>
            <person name="Bell C."/>
            <person name="Bharti A.K."/>
            <person name="Crow J.A."/>
            <person name="Grimwood J."/>
            <person name="Kramer R."/>
            <person name="Lindquist E."/>
            <person name="Lucas S."/>
            <person name="Salamov A."/>
            <person name="McFadden G.I."/>
            <person name="Lane C.E."/>
            <person name="Keeling P.J."/>
            <person name="Gray M.W."/>
            <person name="Grigoriev I.V."/>
            <person name="Archibald J.M."/>
        </authorList>
    </citation>
    <scope>NUCLEOTIDE SEQUENCE</scope>
    <source>
        <strain evidence="4">CCMP2712</strain>
    </source>
</reference>
<gene>
    <name evidence="2" type="ORF">GUITHDRAFT_132879</name>
</gene>
<reference evidence="2 4" key="1">
    <citation type="journal article" date="2012" name="Nature">
        <title>Algal genomes reveal evolutionary mosaicism and the fate of nucleomorphs.</title>
        <authorList>
            <consortium name="DOE Joint Genome Institute"/>
            <person name="Curtis B.A."/>
            <person name="Tanifuji G."/>
            <person name="Burki F."/>
            <person name="Gruber A."/>
            <person name="Irimia M."/>
            <person name="Maruyama S."/>
            <person name="Arias M.C."/>
            <person name="Ball S.G."/>
            <person name="Gile G.H."/>
            <person name="Hirakawa Y."/>
            <person name="Hopkins J.F."/>
            <person name="Kuo A."/>
            <person name="Rensing S.A."/>
            <person name="Schmutz J."/>
            <person name="Symeonidi A."/>
            <person name="Elias M."/>
            <person name="Eveleigh R.J."/>
            <person name="Herman E.K."/>
            <person name="Klute M.J."/>
            <person name="Nakayama T."/>
            <person name="Obornik M."/>
            <person name="Reyes-Prieto A."/>
            <person name="Armbrust E.V."/>
            <person name="Aves S.J."/>
            <person name="Beiko R.G."/>
            <person name="Coutinho P."/>
            <person name="Dacks J.B."/>
            <person name="Durnford D.G."/>
            <person name="Fast N.M."/>
            <person name="Green B.R."/>
            <person name="Grisdale C.J."/>
            <person name="Hempel F."/>
            <person name="Henrissat B."/>
            <person name="Hoppner M.P."/>
            <person name="Ishida K."/>
            <person name="Kim E."/>
            <person name="Koreny L."/>
            <person name="Kroth P.G."/>
            <person name="Liu Y."/>
            <person name="Malik S.B."/>
            <person name="Maier U.G."/>
            <person name="McRose D."/>
            <person name="Mock T."/>
            <person name="Neilson J.A."/>
            <person name="Onodera N.T."/>
            <person name="Poole A.M."/>
            <person name="Pritham E.J."/>
            <person name="Richards T.A."/>
            <person name="Rocap G."/>
            <person name="Roy S.W."/>
            <person name="Sarai C."/>
            <person name="Schaack S."/>
            <person name="Shirato S."/>
            <person name="Slamovits C.H."/>
            <person name="Spencer D.F."/>
            <person name="Suzuki S."/>
            <person name="Worden A.Z."/>
            <person name="Zauner S."/>
            <person name="Barry K."/>
            <person name="Bell C."/>
            <person name="Bharti A.K."/>
            <person name="Crow J.A."/>
            <person name="Grimwood J."/>
            <person name="Kramer R."/>
            <person name="Lindquist E."/>
            <person name="Lucas S."/>
            <person name="Salamov A."/>
            <person name="McFadden G.I."/>
            <person name="Lane C.E."/>
            <person name="Keeling P.J."/>
            <person name="Gray M.W."/>
            <person name="Grigoriev I.V."/>
            <person name="Archibald J.M."/>
        </authorList>
    </citation>
    <scope>NUCLEOTIDE SEQUENCE</scope>
    <source>
        <strain evidence="2 4">CCMP2712</strain>
    </source>
</reference>
<protein>
    <recommendedName>
        <fullName evidence="5">Staphylococcus aureus surface protein A</fullName>
    </recommendedName>
</protein>
<accession>L1K0F4</accession>
<dbReference type="Pfam" id="PF13385">
    <property type="entry name" value="Laminin_G_3"/>
    <property type="match status" value="1"/>
</dbReference>
<dbReference type="EnsemblProtists" id="EKX53838">
    <property type="protein sequence ID" value="EKX53838"/>
    <property type="gene ID" value="GUITHDRAFT_132879"/>
</dbReference>
<sequence>MSQTSILLLLLLLLPLPSWGQAVTCNTRYYVAINYVYAQCRTSNPGALPLGMEDSLVQYNFEIAANSLHRISMVRSDSASYVSCANLTLNTENSTSRSSGHMRPIVSDYATALTAVQAEDSARAIRSMGVGLYDVCFLKDGVWSNTGISINVQKTFQYLEVGGIRTANGTRSALPKNALHPFNLDYLRYAEIPPSEGDVLAFVMPNISCPTDLTNAGNNYTAVKFTGGNFQNQGSLITMAAGFYQICYRDAASAFIKTGTSLFIQQDVVSVTVNSITPNAGTNLTLPKSRGSTMTLSRDVPSKGFQQTVRAISGLVAQYSFEDTIQSELADTKCGQKCDSSLATQYSGKLKGDNLDFAYTKTSPIGLGTQQYLQLDGSTQYGVVDYNISAKERKMSISFFMKPNNDIWLEQTIWCSSDKALRSYNPGLVCISYRPEQGQTDNLPRYLQLEITATVNNFTLGDVAKFSYPFSQSVWYHIAIVIDMSDAVSGLANLYVDGMQVSQLFFKPNSNLLSSPLYIAPATIGAFSPSPSEIYNYYGGELDEIALFDTLLSANVVYNIFSKTNAFDFVVPISGYFSFLPITADCRAAASLPSSRIMSFAEGNDGSVLVAKDYDATLFSNPSIDHVVDLPAGSYQLCFSKDLGKPSYPASTWLPTGIFVVIQQDILGLAINGVKSVNGLRPVIPLSGSSIFETFGAEARIVGESILFTQPTSRCSEETNVQGCSAVRAGPLTSDMLPGIVKWGQLCTLNMSTVYQVCYKAPGSQTFTTTGISATFRETLVALESYSTAMGDGLRVTIPKRDDVSMTVVVSSSFLAANGLVYVSGQEFSLHLSFIPSHLLCLDSRWNSLSFQNSSSLISTGQLVLQRKNSTSGGTRFSIVGSAGNQISRLPAGSYQACLAILGSDGQSVASFSTGVGLHVQSFLSGVSGNYLHEEGTYKIYFPRVSGNLFVLVSQSLSFRLNATGEDGLFLAPDSSDCVAASFEHGGRLSSPMMKLDVNGSVNTIVIADVAPGTYQVCLAWSQRPPAGGLLFPSWTSTGLLVVVQQEFLGIQVNGLRPANGIRVALPSVPGSVLEYDVQNATLDNWIMLVNTPSPDCSSAPNTSSRVYIEQFDFHVANHFQSNSSDLDQAISKLADGLYHVCFSSDGVQVQGTGVSLRIQSLLQGFTVNGLLMYPGRDSRGVVVSPQRDGTTAVVLPQPLKISSIFLSSPDYDCGMHAESVGSFKGSTLPISSLDATVADIAVLASYPTGIYQVCILSSSSVLPLSSGLSWRIQDQIFGMWAGSQDQGDGLHARVDRWPGNTIYVRGNLPNGSLSSPFIGKILFAPSCTSPPCLLKTLNVVYQVNGTYNETLDAETWKAQFGDGGAQIGGVYQVCFIPAGSTQVYRSGVSVEVLDPVGQGIHSFIVNHILMWKQVAIPYSIPSNEVVFKLRNLLYNSSMSFVITAVNNPCELPGGVCACAANRAEEILRLGRQCITVSEVYVWCLLPTTPVTGDEQLGMVNYTILDQVFEPVVGPLRYDRQYSVCFSSSGPAGQYEELNLNLVAQSSCVKFDINGVVKETWSSNVVPRIPGLTFRYLRYPGSTSSITPAESISLISSTGDCGSVRDNPSVQTSSSTGFLFALNAQGSVDLSKILMSMGSYSYQVCWRDAQGKVSATGQLVIIEVHAYFSVQPSSFPAHLTGQVLPNVLVSLVDGRGNVLNNFDQTLVAASLLRCMSPCGQLSADDSSCSSSCSEWVNVSSLLAGQSAMLVGGVAKFSNLMVRKSSGRYAILFRWLRDSLTEQQSYDFIVVPKALRLSDWVGGKGLTVGGWASEHARECRAGLLEQEDVRCRGAAGVPALRVTMLDEDGEELTMVKESDGFRVEPSLLYAAGPSSSFAQVQHAGDVLLRAQLEVGGTFENQTVSVLADAGEAAFENASSILVRRQAGIYFQLQFGIKGTQLTLPVNTETFSILPASVSISSWTSVPSSSYRPPSYYTSVTATLDPTVELPRFTLVLLDASGEAEKEMAGRALEHARCSDCLVGWLEGPGGNLCGDAAFQQRDPTCTVYPWRTVPNKICTNAQNYPSISDFESCKAACLANPSCVAISYYQPTNQVVFTYCNLAISTCTEATSNLGGTVYYKVPSYVKPECACPSENFDNRTFYRTLKSSTVAAGTQFVPSFQVYDGMTTRASSSCPPSG</sequence>
<keyword evidence="4" id="KW-1185">Reference proteome</keyword>
<evidence type="ECO:0000313" key="4">
    <source>
        <dbReference type="Proteomes" id="UP000011087"/>
    </source>
</evidence>
<evidence type="ECO:0008006" key="5">
    <source>
        <dbReference type="Google" id="ProtNLM"/>
    </source>
</evidence>
<dbReference type="HOGENOM" id="CLU_231468_0_0_1"/>
<dbReference type="EMBL" id="JH992969">
    <property type="protein sequence ID" value="EKX53838.1"/>
    <property type="molecule type" value="Genomic_DNA"/>
</dbReference>
<dbReference type="InterPro" id="IPR013320">
    <property type="entry name" value="ConA-like_dom_sf"/>
</dbReference>
<dbReference type="SUPFAM" id="SSF49899">
    <property type="entry name" value="Concanavalin A-like lectins/glucanases"/>
    <property type="match status" value="1"/>
</dbReference>
<dbReference type="Gene3D" id="2.60.120.200">
    <property type="match status" value="1"/>
</dbReference>
<feature type="chain" id="PRO_5008772011" description="Staphylococcus aureus surface protein A" evidence="1">
    <location>
        <begin position="23"/>
        <end position="2178"/>
    </location>
</feature>
<dbReference type="RefSeq" id="XP_005840818.1">
    <property type="nucleotide sequence ID" value="XM_005840761.1"/>
</dbReference>
<dbReference type="Proteomes" id="UP000011087">
    <property type="component" value="Unassembled WGS sequence"/>
</dbReference>
<reference evidence="3" key="3">
    <citation type="submission" date="2015-06" db="UniProtKB">
        <authorList>
            <consortium name="EnsemblProtists"/>
        </authorList>
    </citation>
    <scope>IDENTIFICATION</scope>
</reference>
<dbReference type="PaxDb" id="55529-EKX53838"/>
<organism evidence="2">
    <name type="scientific">Guillardia theta (strain CCMP2712)</name>
    <name type="common">Cryptophyte</name>
    <dbReference type="NCBI Taxonomy" id="905079"/>
    <lineage>
        <taxon>Eukaryota</taxon>
        <taxon>Cryptophyceae</taxon>
        <taxon>Pyrenomonadales</taxon>
        <taxon>Geminigeraceae</taxon>
        <taxon>Guillardia</taxon>
    </lineage>
</organism>
<evidence type="ECO:0000313" key="2">
    <source>
        <dbReference type="EMBL" id="EKX53838.1"/>
    </source>
</evidence>
<dbReference type="GeneID" id="17310436"/>
<proteinExistence type="predicted"/>
<dbReference type="KEGG" id="gtt:GUITHDRAFT_132879"/>
<evidence type="ECO:0000313" key="3">
    <source>
        <dbReference type="EnsemblProtists" id="EKX53838"/>
    </source>
</evidence>